<comment type="subcellular location">
    <subcellularLocation>
        <location evidence="1">Endoplasmic reticulum</location>
    </subcellularLocation>
</comment>
<evidence type="ECO:0000256" key="8">
    <source>
        <dbReference type="ARBA" id="ARBA00044976"/>
    </source>
</evidence>
<organism evidence="11 12">
    <name type="scientific">Chanos chanos</name>
    <name type="common">Milkfish</name>
    <name type="synonym">Mugil chanos</name>
    <dbReference type="NCBI Taxonomy" id="29144"/>
    <lineage>
        <taxon>Eukaryota</taxon>
        <taxon>Metazoa</taxon>
        <taxon>Chordata</taxon>
        <taxon>Craniata</taxon>
        <taxon>Vertebrata</taxon>
        <taxon>Euteleostomi</taxon>
        <taxon>Actinopterygii</taxon>
        <taxon>Neopterygii</taxon>
        <taxon>Teleostei</taxon>
        <taxon>Ostariophysi</taxon>
        <taxon>Gonorynchiformes</taxon>
        <taxon>Chanidae</taxon>
        <taxon>Chanos</taxon>
    </lineage>
</organism>
<dbReference type="InterPro" id="IPR002110">
    <property type="entry name" value="Ankyrin_rpt"/>
</dbReference>
<evidence type="ECO:0000256" key="1">
    <source>
        <dbReference type="ARBA" id="ARBA00004240"/>
    </source>
</evidence>
<dbReference type="AlphaFoldDB" id="A0A6J2WAE2"/>
<feature type="repeat" description="ANK" evidence="9">
    <location>
        <begin position="134"/>
        <end position="166"/>
    </location>
</feature>
<dbReference type="PROSITE" id="PS50088">
    <property type="entry name" value="ANK_REPEAT"/>
    <property type="match status" value="4"/>
</dbReference>
<name>A0A6J2WAE2_CHACN</name>
<dbReference type="PRINTS" id="PR01415">
    <property type="entry name" value="ANKYRIN"/>
</dbReference>
<keyword evidence="7 9" id="KW-0040">ANK repeat</keyword>
<dbReference type="InterPro" id="IPR051573">
    <property type="entry name" value="Ankyrin-SOCS_box_domain"/>
</dbReference>
<dbReference type="Pfam" id="PF00023">
    <property type="entry name" value="Ank"/>
    <property type="match status" value="1"/>
</dbReference>
<dbReference type="GO" id="GO:0045732">
    <property type="term" value="P:positive regulation of protein catabolic process"/>
    <property type="evidence" value="ECO:0007669"/>
    <property type="project" value="TreeGrafter"/>
</dbReference>
<dbReference type="Proteomes" id="UP000504632">
    <property type="component" value="Chromosome 10"/>
</dbReference>
<evidence type="ECO:0000256" key="5">
    <source>
        <dbReference type="ARBA" id="ARBA00022786"/>
    </source>
</evidence>
<dbReference type="Pfam" id="PF12796">
    <property type="entry name" value="Ank_2"/>
    <property type="match status" value="2"/>
</dbReference>
<dbReference type="GO" id="GO:0005783">
    <property type="term" value="C:endoplasmic reticulum"/>
    <property type="evidence" value="ECO:0007669"/>
    <property type="project" value="UniProtKB-SubCell"/>
</dbReference>
<dbReference type="Gene3D" id="1.25.40.20">
    <property type="entry name" value="Ankyrin repeat-containing domain"/>
    <property type="match status" value="1"/>
</dbReference>
<dbReference type="PANTHER" id="PTHR24136">
    <property type="entry name" value="SOWAH (DROSOPHILA) HOMOLOG"/>
    <property type="match status" value="1"/>
</dbReference>
<dbReference type="GO" id="GO:0016567">
    <property type="term" value="P:protein ubiquitination"/>
    <property type="evidence" value="ECO:0007669"/>
    <property type="project" value="UniProtKB-UniPathway"/>
</dbReference>
<comment type="similarity">
    <text evidence="3">Belongs to the ankyrin SOCS box (ASB) family.</text>
</comment>
<keyword evidence="6" id="KW-0256">Endoplasmic reticulum</keyword>
<feature type="domain" description="SOCS box" evidence="10">
    <location>
        <begin position="244"/>
        <end position="293"/>
    </location>
</feature>
<dbReference type="UniPathway" id="UPA00143"/>
<dbReference type="OrthoDB" id="3246549at2759"/>
<dbReference type="FunFam" id="1.10.750.20:FF:000001">
    <property type="entry name" value="Ankyrin repeat and SOCS box containing 1"/>
    <property type="match status" value="1"/>
</dbReference>
<keyword evidence="4" id="KW-0677">Repeat</keyword>
<feature type="repeat" description="ANK" evidence="9">
    <location>
        <begin position="36"/>
        <end position="68"/>
    </location>
</feature>
<reference evidence="12" key="1">
    <citation type="submission" date="2025-08" db="UniProtKB">
        <authorList>
            <consortium name="RefSeq"/>
        </authorList>
    </citation>
    <scope>IDENTIFICATION</scope>
</reference>
<dbReference type="Gene3D" id="1.10.750.20">
    <property type="entry name" value="SOCS box"/>
    <property type="match status" value="1"/>
</dbReference>
<dbReference type="SUPFAM" id="SSF158235">
    <property type="entry name" value="SOCS box-like"/>
    <property type="match status" value="1"/>
</dbReference>
<sequence>MAAIQPEVCIQKNWWEQQFNVYGGQVCNAFMAGSWADRTPLHEAALQGRLLPLKRLLSQGFHVDVVTLDGITPLHEACLGGHLTCAKLLLEHGANAEAVSVDGVTPLFSACCSGNSSLVSLILNRSSILHPAHLLRSPLHEAAKRGHTDCVELLISHGVDADMELAEVGTPLYCACENRSTECVQRLLVTGVNVQCGRGLDTPLHAAARVGGFKVVELLLEHGADGNCRNSEGKKAADLASNDSIRKLLLTADPVSLVQLCRLCVRRSLGIKRINRIKALYLPESIYTYLLYQ</sequence>
<dbReference type="FunFam" id="1.25.40.20:FF:000016">
    <property type="entry name" value="Ankyrin repeat and SOCS box containing 5"/>
    <property type="match status" value="1"/>
</dbReference>
<dbReference type="InterPro" id="IPR001496">
    <property type="entry name" value="SOCS_box"/>
</dbReference>
<dbReference type="InterPro" id="IPR036770">
    <property type="entry name" value="Ankyrin_rpt-contain_sf"/>
</dbReference>
<dbReference type="SMART" id="SM00248">
    <property type="entry name" value="ANK"/>
    <property type="match status" value="6"/>
</dbReference>
<evidence type="ECO:0000256" key="4">
    <source>
        <dbReference type="ARBA" id="ARBA00022737"/>
    </source>
</evidence>
<evidence type="ECO:0000259" key="10">
    <source>
        <dbReference type="PROSITE" id="PS50225"/>
    </source>
</evidence>
<dbReference type="PANTHER" id="PTHR24136:SF14">
    <property type="entry name" value="ANKYRIN REPEAT AND SOCS BOX PROTEIN 11"/>
    <property type="match status" value="1"/>
</dbReference>
<dbReference type="InParanoid" id="A0A6J2WAE2"/>
<evidence type="ECO:0000256" key="7">
    <source>
        <dbReference type="ARBA" id="ARBA00023043"/>
    </source>
</evidence>
<dbReference type="RefSeq" id="XP_030642320.1">
    <property type="nucleotide sequence ID" value="XM_030786460.1"/>
</dbReference>
<dbReference type="PROSITE" id="PS50225">
    <property type="entry name" value="SOCS"/>
    <property type="match status" value="1"/>
</dbReference>
<dbReference type="GeneID" id="115822560"/>
<dbReference type="CTD" id="140456"/>
<evidence type="ECO:0000256" key="6">
    <source>
        <dbReference type="ARBA" id="ARBA00022824"/>
    </source>
</evidence>
<dbReference type="GO" id="GO:0035556">
    <property type="term" value="P:intracellular signal transduction"/>
    <property type="evidence" value="ECO:0007669"/>
    <property type="project" value="InterPro"/>
</dbReference>
<feature type="repeat" description="ANK" evidence="9">
    <location>
        <begin position="199"/>
        <end position="231"/>
    </location>
</feature>
<dbReference type="SMART" id="SM00969">
    <property type="entry name" value="SOCS_box"/>
    <property type="match status" value="1"/>
</dbReference>
<keyword evidence="11" id="KW-1185">Reference proteome</keyword>
<feature type="repeat" description="ANK" evidence="9">
    <location>
        <begin position="69"/>
        <end position="101"/>
    </location>
</feature>
<protein>
    <recommendedName>
        <fullName evidence="8">Ankyrin repeat and SOCS box protein 11</fullName>
    </recommendedName>
</protein>
<dbReference type="Pfam" id="PF07525">
    <property type="entry name" value="SOCS_box"/>
    <property type="match status" value="1"/>
</dbReference>
<accession>A0A6J2WAE2</accession>
<dbReference type="InterPro" id="IPR036036">
    <property type="entry name" value="SOCS_box-like_dom_sf"/>
</dbReference>
<dbReference type="SUPFAM" id="SSF48403">
    <property type="entry name" value="Ankyrin repeat"/>
    <property type="match status" value="1"/>
</dbReference>
<dbReference type="PROSITE" id="PS50297">
    <property type="entry name" value="ANK_REP_REGION"/>
    <property type="match status" value="4"/>
</dbReference>
<evidence type="ECO:0000313" key="11">
    <source>
        <dbReference type="Proteomes" id="UP000504632"/>
    </source>
</evidence>
<dbReference type="CDD" id="cd03716">
    <property type="entry name" value="SOCS_ASB_like"/>
    <property type="match status" value="1"/>
</dbReference>
<evidence type="ECO:0000256" key="2">
    <source>
        <dbReference type="ARBA" id="ARBA00004906"/>
    </source>
</evidence>
<evidence type="ECO:0000256" key="9">
    <source>
        <dbReference type="PROSITE-ProRule" id="PRU00023"/>
    </source>
</evidence>
<gene>
    <name evidence="12" type="primary">asb11</name>
</gene>
<proteinExistence type="inferred from homology"/>
<comment type="pathway">
    <text evidence="2">Protein modification; protein ubiquitination.</text>
</comment>
<keyword evidence="5" id="KW-0833">Ubl conjugation pathway</keyword>
<evidence type="ECO:0000313" key="12">
    <source>
        <dbReference type="RefSeq" id="XP_030642320.1"/>
    </source>
</evidence>
<evidence type="ECO:0000256" key="3">
    <source>
        <dbReference type="ARBA" id="ARBA00005949"/>
    </source>
</evidence>